<reference evidence="1 2" key="2">
    <citation type="submission" date="2018-11" db="EMBL/GenBank/DDBJ databases">
        <authorList>
            <consortium name="Pathogen Informatics"/>
        </authorList>
    </citation>
    <scope>NUCLEOTIDE SEQUENCE [LARGE SCALE GENOMIC DNA]</scope>
</reference>
<protein>
    <submittedName>
        <fullName evidence="1 3">Uncharacterized protein</fullName>
    </submittedName>
</protein>
<dbReference type="WBParaSite" id="BTMF_0001561001-mRNA-1">
    <property type="protein sequence ID" value="BTMF_0001561001-mRNA-1"/>
    <property type="gene ID" value="BTMF_0001561001"/>
</dbReference>
<gene>
    <name evidence="1" type="ORF">BTMF_LOCUS13601</name>
</gene>
<dbReference type="EMBL" id="UZAG01020276">
    <property type="protein sequence ID" value="VDO46292.1"/>
    <property type="molecule type" value="Genomic_DNA"/>
</dbReference>
<reference evidence="3" key="1">
    <citation type="submission" date="2017-02" db="UniProtKB">
        <authorList>
            <consortium name="WormBaseParasite"/>
        </authorList>
    </citation>
    <scope>IDENTIFICATION</scope>
</reference>
<evidence type="ECO:0000313" key="2">
    <source>
        <dbReference type="Proteomes" id="UP000280834"/>
    </source>
</evidence>
<evidence type="ECO:0000313" key="1">
    <source>
        <dbReference type="EMBL" id="VDO46292.1"/>
    </source>
</evidence>
<evidence type="ECO:0000313" key="3">
    <source>
        <dbReference type="WBParaSite" id="BTMF_0001561001-mRNA-1"/>
    </source>
</evidence>
<proteinExistence type="predicted"/>
<dbReference type="AlphaFoldDB" id="A0A0R3R6G6"/>
<name>A0A0R3R6G6_9BILA</name>
<sequence length="38" mass="4631">MLLYYEKLIGAWSFFLENQRRTYLSRELISGDRYGIEV</sequence>
<dbReference type="Proteomes" id="UP000280834">
    <property type="component" value="Unassembled WGS sequence"/>
</dbReference>
<keyword evidence="2" id="KW-1185">Reference proteome</keyword>
<accession>A0A0R3R6G6</accession>
<organism evidence="3">
    <name type="scientific">Brugia timori</name>
    <dbReference type="NCBI Taxonomy" id="42155"/>
    <lineage>
        <taxon>Eukaryota</taxon>
        <taxon>Metazoa</taxon>
        <taxon>Ecdysozoa</taxon>
        <taxon>Nematoda</taxon>
        <taxon>Chromadorea</taxon>
        <taxon>Rhabditida</taxon>
        <taxon>Spirurina</taxon>
        <taxon>Spiruromorpha</taxon>
        <taxon>Filarioidea</taxon>
        <taxon>Onchocercidae</taxon>
        <taxon>Brugia</taxon>
    </lineage>
</organism>